<evidence type="ECO:0000256" key="1">
    <source>
        <dbReference type="SAM" id="MobiDB-lite"/>
    </source>
</evidence>
<reference evidence="2" key="1">
    <citation type="submission" date="2021-01" db="EMBL/GenBank/DDBJ databases">
        <title>Adiantum capillus-veneris genome.</title>
        <authorList>
            <person name="Fang Y."/>
            <person name="Liao Q."/>
        </authorList>
    </citation>
    <scope>NUCLEOTIDE SEQUENCE</scope>
    <source>
        <strain evidence="2">H3</strain>
        <tissue evidence="2">Leaf</tissue>
    </source>
</reference>
<sequence>MEALRASTASSRYRPSSFRCKATLQRSPSPSSLLPFPIKAQQSLYCSCPFRQRILISASLSEKSSDVNDAGKRTVASEKAVEGVNQQLHEMARKVSHNGGADQVKRVEAAADVASEEASDEASAEPSSLKSGNVGSGQEEGLGAAKKMTPKADN</sequence>
<dbReference type="Proteomes" id="UP000886520">
    <property type="component" value="Chromosome 24"/>
</dbReference>
<dbReference type="AlphaFoldDB" id="A0A9D4Z4B4"/>
<evidence type="ECO:0000313" key="3">
    <source>
        <dbReference type="Proteomes" id="UP000886520"/>
    </source>
</evidence>
<accession>A0A9D4Z4B4</accession>
<dbReference type="OrthoDB" id="1977371at2759"/>
<feature type="region of interest" description="Disordered" evidence="1">
    <location>
        <begin position="91"/>
        <end position="154"/>
    </location>
</feature>
<evidence type="ECO:0000313" key="2">
    <source>
        <dbReference type="EMBL" id="KAI5060730.1"/>
    </source>
</evidence>
<name>A0A9D4Z4B4_ADICA</name>
<organism evidence="2 3">
    <name type="scientific">Adiantum capillus-veneris</name>
    <name type="common">Maidenhair fern</name>
    <dbReference type="NCBI Taxonomy" id="13818"/>
    <lineage>
        <taxon>Eukaryota</taxon>
        <taxon>Viridiplantae</taxon>
        <taxon>Streptophyta</taxon>
        <taxon>Embryophyta</taxon>
        <taxon>Tracheophyta</taxon>
        <taxon>Polypodiopsida</taxon>
        <taxon>Polypodiidae</taxon>
        <taxon>Polypodiales</taxon>
        <taxon>Pteridineae</taxon>
        <taxon>Pteridaceae</taxon>
        <taxon>Vittarioideae</taxon>
        <taxon>Adiantum</taxon>
    </lineage>
</organism>
<proteinExistence type="predicted"/>
<gene>
    <name evidence="2" type="ORF">GOP47_0025150</name>
</gene>
<comment type="caution">
    <text evidence="2">The sequence shown here is derived from an EMBL/GenBank/DDBJ whole genome shotgun (WGS) entry which is preliminary data.</text>
</comment>
<feature type="region of interest" description="Disordered" evidence="1">
    <location>
        <begin position="1"/>
        <end position="31"/>
    </location>
</feature>
<dbReference type="EMBL" id="JABFUD020000024">
    <property type="protein sequence ID" value="KAI5060730.1"/>
    <property type="molecule type" value="Genomic_DNA"/>
</dbReference>
<feature type="compositionally biased region" description="Acidic residues" evidence="1">
    <location>
        <begin position="114"/>
        <end position="123"/>
    </location>
</feature>
<keyword evidence="3" id="KW-1185">Reference proteome</keyword>
<protein>
    <submittedName>
        <fullName evidence="2">Uncharacterized protein</fullName>
    </submittedName>
</protein>